<dbReference type="Proteomes" id="UP000294702">
    <property type="component" value="Unassembled WGS sequence"/>
</dbReference>
<dbReference type="OrthoDB" id="9801912at2"/>
<dbReference type="SUPFAM" id="SSF53850">
    <property type="entry name" value="Periplasmic binding protein-like II"/>
    <property type="match status" value="1"/>
</dbReference>
<protein>
    <submittedName>
        <fullName evidence="2">Peptide/nickel transport system substrate-binding protein</fullName>
    </submittedName>
</protein>
<dbReference type="Gene3D" id="3.40.190.10">
    <property type="entry name" value="Periplasmic binding protein-like II"/>
    <property type="match status" value="1"/>
</dbReference>
<dbReference type="Gene3D" id="3.10.105.10">
    <property type="entry name" value="Dipeptide-binding Protein, Domain 3"/>
    <property type="match status" value="1"/>
</dbReference>
<gene>
    <name evidence="2" type="ORF">EV694_1366</name>
</gene>
<sequence>MKKVFCTILTALLVLVGCDDQRQQVTATLEDKNITENSEHLVVVTPWEITSADPSKSGYIFQRLQLAETLVDVEDDGRLVGGLATDWQHNDDASVWVFNLRPEVKFHDNTPLTADDVVNSLQVALTKPTALKSAFIEEIKALNPLQVQITLKQGLVSFPAYLAHSTTIILAKSSFDQQQNVHQIIGTGPYQVVKIEPPQKIEQIAFKSYWGEPAKIERVDYLANSRSETRTLLAQSKPNYLVFNLDAASVNRLQQDPNLSVQTKSIARTIQYKVNVAHPLFADVQVRQALSDAIDRQGIAQSVLRIKEGVADQIFPPAFADWRLDVAYQQPDYRQIQQRLLDLGFQLNEQGVLEKEGKPVKFTLRTFSDRPELPLVATALQNQWKQLGIDVDVSIGNFSEIPAGHQDGSLEMALFARNYGMIPDPMATLLTDFAPEGGDWGVMNWQNSSLTQALQQLQTTFDPSQQRELKQQIAQIIYTERPITPVVFYQQNVASHKNLKGLELDPFERSFNLNKLSW</sequence>
<dbReference type="GO" id="GO:0015833">
    <property type="term" value="P:peptide transport"/>
    <property type="evidence" value="ECO:0007669"/>
    <property type="project" value="TreeGrafter"/>
</dbReference>
<dbReference type="PROSITE" id="PS51257">
    <property type="entry name" value="PROKAR_LIPOPROTEIN"/>
    <property type="match status" value="1"/>
</dbReference>
<dbReference type="GO" id="GO:0030288">
    <property type="term" value="C:outer membrane-bounded periplasmic space"/>
    <property type="evidence" value="ECO:0007669"/>
    <property type="project" value="UniProtKB-ARBA"/>
</dbReference>
<organism evidence="2 3">
    <name type="scientific">Volucribacter psittacicida</name>
    <dbReference type="NCBI Taxonomy" id="203482"/>
    <lineage>
        <taxon>Bacteria</taxon>
        <taxon>Pseudomonadati</taxon>
        <taxon>Pseudomonadota</taxon>
        <taxon>Gammaproteobacteria</taxon>
        <taxon>Pasteurellales</taxon>
        <taxon>Pasteurellaceae</taxon>
        <taxon>Volucribacter</taxon>
    </lineage>
</organism>
<dbReference type="Pfam" id="PF00496">
    <property type="entry name" value="SBP_bac_5"/>
    <property type="match status" value="1"/>
</dbReference>
<dbReference type="InterPro" id="IPR030678">
    <property type="entry name" value="Peptide/Ni-bd"/>
</dbReference>
<evidence type="ECO:0000313" key="2">
    <source>
        <dbReference type="EMBL" id="TCJ98933.1"/>
    </source>
</evidence>
<dbReference type="InterPro" id="IPR000914">
    <property type="entry name" value="SBP_5_dom"/>
</dbReference>
<proteinExistence type="predicted"/>
<dbReference type="PIRSF" id="PIRSF002741">
    <property type="entry name" value="MppA"/>
    <property type="match status" value="1"/>
</dbReference>
<dbReference type="InterPro" id="IPR039424">
    <property type="entry name" value="SBP_5"/>
</dbReference>
<dbReference type="EMBL" id="SMFT01000002">
    <property type="protein sequence ID" value="TCJ98933.1"/>
    <property type="molecule type" value="Genomic_DNA"/>
</dbReference>
<dbReference type="AlphaFoldDB" id="A0A4R1FVJ9"/>
<dbReference type="GO" id="GO:1904680">
    <property type="term" value="F:peptide transmembrane transporter activity"/>
    <property type="evidence" value="ECO:0007669"/>
    <property type="project" value="TreeGrafter"/>
</dbReference>
<dbReference type="PANTHER" id="PTHR30290:SF83">
    <property type="entry name" value="ABC TRANSPORTER SUBSTRATE-BINDING PROTEIN"/>
    <property type="match status" value="1"/>
</dbReference>
<dbReference type="RefSeq" id="WP_132690752.1">
    <property type="nucleotide sequence ID" value="NZ_SMFT01000002.1"/>
</dbReference>
<dbReference type="PANTHER" id="PTHR30290">
    <property type="entry name" value="PERIPLASMIC BINDING COMPONENT OF ABC TRANSPORTER"/>
    <property type="match status" value="1"/>
</dbReference>
<feature type="domain" description="Solute-binding protein family 5" evidence="1">
    <location>
        <begin position="79"/>
        <end position="435"/>
    </location>
</feature>
<name>A0A4R1FVJ9_9PAST</name>
<dbReference type="GO" id="GO:0043190">
    <property type="term" value="C:ATP-binding cassette (ABC) transporter complex"/>
    <property type="evidence" value="ECO:0007669"/>
    <property type="project" value="InterPro"/>
</dbReference>
<comment type="caution">
    <text evidence="2">The sequence shown here is derived from an EMBL/GenBank/DDBJ whole genome shotgun (WGS) entry which is preliminary data.</text>
</comment>
<accession>A0A4R1FVJ9</accession>
<dbReference type="CDD" id="cd08490">
    <property type="entry name" value="PBP2_NikA_DppA_OppA_like_3"/>
    <property type="match status" value="1"/>
</dbReference>
<evidence type="ECO:0000259" key="1">
    <source>
        <dbReference type="Pfam" id="PF00496"/>
    </source>
</evidence>
<reference evidence="2 3" key="1">
    <citation type="submission" date="2019-03" db="EMBL/GenBank/DDBJ databases">
        <title>Genomic Encyclopedia of Type Strains, Phase IV (KMG-IV): sequencing the most valuable type-strain genomes for metagenomic binning, comparative biology and taxonomic classification.</title>
        <authorList>
            <person name="Goeker M."/>
        </authorList>
    </citation>
    <scope>NUCLEOTIDE SEQUENCE [LARGE SCALE GENOMIC DNA]</scope>
    <source>
        <strain evidence="2 3">DSM 15534</strain>
    </source>
</reference>
<keyword evidence="3" id="KW-1185">Reference proteome</keyword>
<evidence type="ECO:0000313" key="3">
    <source>
        <dbReference type="Proteomes" id="UP000294702"/>
    </source>
</evidence>